<accession>A0A2T2N130</accession>
<protein>
    <recommendedName>
        <fullName evidence="1">DUF7924 domain-containing protein</fullName>
    </recommendedName>
</protein>
<feature type="domain" description="DUF7924" evidence="1">
    <location>
        <begin position="133"/>
        <end position="294"/>
    </location>
</feature>
<sequence length="368" mass="41497">MGGSRTPSPSRTRNNLDTWEKLAAFEVHVDTGHQLPSELETHIKDIIQKPRDADVEASPNAKKITQRRRLAAQQNERTGIKHIEPYMLFRGVADLDERVEPVPYIASKDEVFLNKFFRPRPPNDGVKSTFGELSQPRPDSCIGYVTRRDAQAAASQAPFSVDEEQTLQGFPLTQFLHFPFLTSQWKAQIANENMLHARYQAARDGAVVVNYLREFYKNSDIEPSIIRTCHFSLTCDLEMAEIWIHWHENKQHHMELINKSSLRQLSEVEGTRNVLRNIVEYSLDERLTEIKKAIPSFATQWAQGSVPAITEVDRTASASSVPSLSDFQFAFPITPSSLGSSSVTSAQSVVYEPAKKRRLNSSADASGK</sequence>
<evidence type="ECO:0000313" key="2">
    <source>
        <dbReference type="EMBL" id="PSN59140.1"/>
    </source>
</evidence>
<name>A0A2T2N130_CORCC</name>
<evidence type="ECO:0000259" key="1">
    <source>
        <dbReference type="Pfam" id="PF25545"/>
    </source>
</evidence>
<evidence type="ECO:0000313" key="3">
    <source>
        <dbReference type="Proteomes" id="UP000240883"/>
    </source>
</evidence>
<gene>
    <name evidence="2" type="ORF">BS50DRAFT_509042</name>
</gene>
<dbReference type="EMBL" id="KZ678164">
    <property type="protein sequence ID" value="PSN59140.1"/>
    <property type="molecule type" value="Genomic_DNA"/>
</dbReference>
<proteinExistence type="predicted"/>
<organism evidence="2 3">
    <name type="scientific">Corynespora cassiicola Philippines</name>
    <dbReference type="NCBI Taxonomy" id="1448308"/>
    <lineage>
        <taxon>Eukaryota</taxon>
        <taxon>Fungi</taxon>
        <taxon>Dikarya</taxon>
        <taxon>Ascomycota</taxon>
        <taxon>Pezizomycotina</taxon>
        <taxon>Dothideomycetes</taxon>
        <taxon>Pleosporomycetidae</taxon>
        <taxon>Pleosporales</taxon>
        <taxon>Corynesporascaceae</taxon>
        <taxon>Corynespora</taxon>
    </lineage>
</organism>
<keyword evidence="3" id="KW-1185">Reference proteome</keyword>
<dbReference type="PANTHER" id="PTHR42470:SF1">
    <property type="entry name" value="VAST DOMAIN-CONTAINING PROTEIN"/>
    <property type="match status" value="1"/>
</dbReference>
<dbReference type="OrthoDB" id="5426775at2759"/>
<dbReference type="Proteomes" id="UP000240883">
    <property type="component" value="Unassembled WGS sequence"/>
</dbReference>
<dbReference type="InterPro" id="IPR057684">
    <property type="entry name" value="DUF7924"/>
</dbReference>
<reference evidence="2 3" key="1">
    <citation type="journal article" date="2018" name="Front. Microbiol.">
        <title>Genome-Wide Analysis of Corynespora cassiicola Leaf Fall Disease Putative Effectors.</title>
        <authorList>
            <person name="Lopez D."/>
            <person name="Ribeiro S."/>
            <person name="Label P."/>
            <person name="Fumanal B."/>
            <person name="Venisse J.S."/>
            <person name="Kohler A."/>
            <person name="de Oliveira R.R."/>
            <person name="Labutti K."/>
            <person name="Lipzen A."/>
            <person name="Lail K."/>
            <person name="Bauer D."/>
            <person name="Ohm R.A."/>
            <person name="Barry K.W."/>
            <person name="Spatafora J."/>
            <person name="Grigoriev I.V."/>
            <person name="Martin F.M."/>
            <person name="Pujade-Renaud V."/>
        </authorList>
    </citation>
    <scope>NUCLEOTIDE SEQUENCE [LARGE SCALE GENOMIC DNA]</scope>
    <source>
        <strain evidence="2 3">Philippines</strain>
    </source>
</reference>
<dbReference type="PANTHER" id="PTHR42470">
    <property type="entry name" value="VAST DOMAIN-CONTAINING PROTEIN"/>
    <property type="match status" value="1"/>
</dbReference>
<dbReference type="AlphaFoldDB" id="A0A2T2N130"/>
<dbReference type="Pfam" id="PF25545">
    <property type="entry name" value="DUF7924"/>
    <property type="match status" value="1"/>
</dbReference>
<dbReference type="STRING" id="1448308.A0A2T2N130"/>